<proteinExistence type="predicted"/>
<gene>
    <name evidence="2" type="ORF">PROSTU_01924</name>
</gene>
<dbReference type="Proteomes" id="UP000004506">
    <property type="component" value="Unassembled WGS sequence"/>
</dbReference>
<evidence type="ECO:0000259" key="1">
    <source>
        <dbReference type="PROSITE" id="PS50943"/>
    </source>
</evidence>
<evidence type="ECO:0000313" key="3">
    <source>
        <dbReference type="Proteomes" id="UP000004506"/>
    </source>
</evidence>
<dbReference type="SUPFAM" id="SSF47413">
    <property type="entry name" value="lambda repressor-like DNA-binding domains"/>
    <property type="match status" value="1"/>
</dbReference>
<comment type="caution">
    <text evidence="2">The sequence shown here is derived from an EMBL/GenBank/DDBJ whole genome shotgun (WGS) entry which is preliminary data.</text>
</comment>
<dbReference type="AlphaFoldDB" id="A0AA86YHT9"/>
<dbReference type="InterPro" id="IPR010982">
    <property type="entry name" value="Lambda_DNA-bd_dom_sf"/>
</dbReference>
<dbReference type="Gene3D" id="1.10.260.40">
    <property type="entry name" value="lambda repressor-like DNA-binding domains"/>
    <property type="match status" value="1"/>
</dbReference>
<dbReference type="GO" id="GO:0003677">
    <property type="term" value="F:DNA binding"/>
    <property type="evidence" value="ECO:0007669"/>
    <property type="project" value="UniProtKB-KW"/>
</dbReference>
<evidence type="ECO:0000313" key="2">
    <source>
        <dbReference type="EMBL" id="EDU58747.1"/>
    </source>
</evidence>
<accession>A0AA86YHT9</accession>
<dbReference type="CDD" id="cd00093">
    <property type="entry name" value="HTH_XRE"/>
    <property type="match status" value="1"/>
</dbReference>
<keyword evidence="2" id="KW-0238">DNA-binding</keyword>
<dbReference type="EMBL" id="ABJD02000101">
    <property type="protein sequence ID" value="EDU58747.1"/>
    <property type="molecule type" value="Genomic_DNA"/>
</dbReference>
<protein>
    <submittedName>
        <fullName evidence="2">DNA-binding helix-turn-helix protein</fullName>
    </submittedName>
</protein>
<dbReference type="SMART" id="SM00530">
    <property type="entry name" value="HTH_XRE"/>
    <property type="match status" value="1"/>
</dbReference>
<name>A0AA86YHT9_PROST</name>
<sequence length="116" mass="13166">MLITLKGHNMKSTNSISKLVGFHLKKLRIQSGLTAFQLAKQAGIKSEQQLYRYERGINRIGIDELISSLQVLDIDIGEFFELITKESLVENELTDIDKEKQYLDTQIIITSSSHAN</sequence>
<dbReference type="Pfam" id="PF01381">
    <property type="entry name" value="HTH_3"/>
    <property type="match status" value="1"/>
</dbReference>
<dbReference type="PROSITE" id="PS50943">
    <property type="entry name" value="HTH_CROC1"/>
    <property type="match status" value="1"/>
</dbReference>
<reference evidence="2 3" key="3">
    <citation type="submission" date="2008-05" db="EMBL/GenBank/DDBJ databases">
        <authorList>
            <person name="Fulton L."/>
            <person name="Clifton S."/>
            <person name="Fulton B."/>
            <person name="Xu J."/>
            <person name="Minx P."/>
            <person name="Pepin K.H."/>
            <person name="Johnson M."/>
            <person name="Thiruvilangam P."/>
            <person name="Bhonagiri V."/>
            <person name="Nash W.E."/>
            <person name="Mardis E.R."/>
            <person name="Wilson R.K."/>
        </authorList>
    </citation>
    <scope>NUCLEOTIDE SEQUENCE [LARGE SCALE GENOMIC DNA]</scope>
    <source>
        <strain evidence="2 3">ATCC 25827</strain>
    </source>
</reference>
<dbReference type="InterPro" id="IPR001387">
    <property type="entry name" value="Cro/C1-type_HTH"/>
</dbReference>
<reference evidence="3" key="2">
    <citation type="submission" date="2008-04" db="EMBL/GenBank/DDBJ databases">
        <title>Draft genome sequence of Providencia stuartii(ATCC 25827).</title>
        <authorList>
            <person name="Sudarsanam P."/>
            <person name="Ley R."/>
            <person name="Guruge J."/>
            <person name="Turnbaugh P.J."/>
            <person name="Mahowald M."/>
            <person name="Liep D."/>
            <person name="Gordon J."/>
        </authorList>
    </citation>
    <scope>NUCLEOTIDE SEQUENCE [LARGE SCALE GENOMIC DNA]</scope>
    <source>
        <strain evidence="3">ATCC 25827</strain>
    </source>
</reference>
<organism evidence="2 3">
    <name type="scientific">Providencia stuartii ATCC 25827</name>
    <dbReference type="NCBI Taxonomy" id="471874"/>
    <lineage>
        <taxon>Bacteria</taxon>
        <taxon>Pseudomonadati</taxon>
        <taxon>Pseudomonadota</taxon>
        <taxon>Gammaproteobacteria</taxon>
        <taxon>Enterobacterales</taxon>
        <taxon>Morganellaceae</taxon>
        <taxon>Providencia</taxon>
    </lineage>
</organism>
<feature type="domain" description="HTH cro/C1-type" evidence="1">
    <location>
        <begin position="24"/>
        <end position="79"/>
    </location>
</feature>
<reference evidence="3" key="1">
    <citation type="submission" date="2008-04" db="EMBL/GenBank/DDBJ databases">
        <title>Draft genome sequence of Providencia stuartii (ATCC 25827).</title>
        <authorList>
            <person name="Sudarsanam P."/>
            <person name="Ley R."/>
            <person name="Guruge J."/>
            <person name="Turnbaugh P.J."/>
            <person name="Mahowald M."/>
            <person name="Liep D."/>
            <person name="Gordon J."/>
        </authorList>
    </citation>
    <scope>NUCLEOTIDE SEQUENCE [LARGE SCALE GENOMIC DNA]</scope>
    <source>
        <strain evidence="3">ATCC 25827</strain>
    </source>
</reference>